<dbReference type="Proteomes" id="UP000011613">
    <property type="component" value="Unassembled WGS sequence"/>
</dbReference>
<protein>
    <submittedName>
        <fullName evidence="2">Uncharacterized protein</fullName>
    </submittedName>
</protein>
<organism evidence="2 3">
    <name type="scientific">Natronobacterium gregoryi (strain ATCC 43098 / DSM 3393 / CCM 3738 / CIP 104747 / IAM 13177 / JCM 8860 / NBRC 102187 / NCIMB 2189 / SP2)</name>
    <dbReference type="NCBI Taxonomy" id="797304"/>
    <lineage>
        <taxon>Archaea</taxon>
        <taxon>Methanobacteriati</taxon>
        <taxon>Methanobacteriota</taxon>
        <taxon>Stenosarchaea group</taxon>
        <taxon>Halobacteria</taxon>
        <taxon>Halobacteriales</taxon>
        <taxon>Natrialbaceae</taxon>
        <taxon>Natronobacterium</taxon>
    </lineage>
</organism>
<accession>L9YAB5</accession>
<proteinExistence type="predicted"/>
<dbReference type="AlphaFoldDB" id="L9YAB5"/>
<feature type="region of interest" description="Disordered" evidence="1">
    <location>
        <begin position="1"/>
        <end position="97"/>
    </location>
</feature>
<gene>
    <name evidence="2" type="ORF">C490_06979</name>
</gene>
<feature type="compositionally biased region" description="Basic and acidic residues" evidence="1">
    <location>
        <begin position="30"/>
        <end position="40"/>
    </location>
</feature>
<name>L9YAB5_NATGS</name>
<dbReference type="EMBL" id="AOIC01000058">
    <property type="protein sequence ID" value="ELY69873.1"/>
    <property type="molecule type" value="Genomic_DNA"/>
</dbReference>
<evidence type="ECO:0000313" key="3">
    <source>
        <dbReference type="Proteomes" id="UP000011613"/>
    </source>
</evidence>
<sequence>MVRETSSPVITDDQRSSDRPRGTRPAPPVESDRSGVDSTKRHPGLVAGGFRRRRALSTVRSSRIEMSASTSGEDCHETDLWPGRPVGGRTYNSQESM</sequence>
<comment type="caution">
    <text evidence="2">The sequence shown here is derived from an EMBL/GenBank/DDBJ whole genome shotgun (WGS) entry which is preliminary data.</text>
</comment>
<reference evidence="2 3" key="1">
    <citation type="journal article" date="2014" name="PLoS Genet.">
        <title>Phylogenetically driven sequencing of extremely halophilic archaea reveals strategies for static and dynamic osmo-response.</title>
        <authorList>
            <person name="Becker E.A."/>
            <person name="Seitzer P.M."/>
            <person name="Tritt A."/>
            <person name="Larsen D."/>
            <person name="Krusor M."/>
            <person name="Yao A.I."/>
            <person name="Wu D."/>
            <person name="Madern D."/>
            <person name="Eisen J.A."/>
            <person name="Darling A.E."/>
            <person name="Facciotti M.T."/>
        </authorList>
    </citation>
    <scope>NUCLEOTIDE SEQUENCE [LARGE SCALE GENOMIC DNA]</scope>
    <source>
        <strain evidence="2 3">SP2</strain>
    </source>
</reference>
<evidence type="ECO:0000313" key="2">
    <source>
        <dbReference type="EMBL" id="ELY69873.1"/>
    </source>
</evidence>
<feature type="compositionally biased region" description="Basic and acidic residues" evidence="1">
    <location>
        <begin position="12"/>
        <end position="21"/>
    </location>
</feature>
<evidence type="ECO:0000256" key="1">
    <source>
        <dbReference type="SAM" id="MobiDB-lite"/>
    </source>
</evidence>